<dbReference type="InterPro" id="IPR019411">
    <property type="entry name" value="MMM1_dom"/>
</dbReference>
<comment type="caution">
    <text evidence="10">The sequence shown here is derived from an EMBL/GenBank/DDBJ whole genome shotgun (WGS) entry which is preliminary data.</text>
</comment>
<keyword evidence="8" id="KW-0472">Membrane</keyword>
<evidence type="ECO:0000256" key="5">
    <source>
        <dbReference type="ARBA" id="ARBA00022989"/>
    </source>
</evidence>
<name>A0AAD5X4U9_9FUNG</name>
<sequence>ATEHHVLSKIGYNVQAHSPETCDWLNVLVAQAITKYRTDPGFNNRIVTILDDVFNGHLHPGVLGPVHITEFSLGDEFPVITSSSMRIAEHLRAEVNFEFHDQITLGIDTQVLVNWPKPCIAALPVSLSVSVVKFSGTLAIEFVESPPDTLTPETYISFSILDDFELAFDIHSLLGHRTKVKDLPKLTAMITTKLRNVFATELVYPNFKKMRVPMLWGDAREEEAVAEVKEELETLVEELKRVPAREYTM</sequence>
<evidence type="ECO:0000256" key="2">
    <source>
        <dbReference type="ARBA" id="ARBA00022448"/>
    </source>
</evidence>
<evidence type="ECO:0000313" key="10">
    <source>
        <dbReference type="EMBL" id="KAJ3051056.1"/>
    </source>
</evidence>
<evidence type="ECO:0000313" key="11">
    <source>
        <dbReference type="Proteomes" id="UP001212841"/>
    </source>
</evidence>
<dbReference type="GO" id="GO:1990456">
    <property type="term" value="P:mitochondrion-endoplasmic reticulum membrane tethering"/>
    <property type="evidence" value="ECO:0007669"/>
    <property type="project" value="TreeGrafter"/>
</dbReference>
<keyword evidence="11" id="KW-1185">Reference proteome</keyword>
<organism evidence="10 11">
    <name type="scientific">Rhizophlyctis rosea</name>
    <dbReference type="NCBI Taxonomy" id="64517"/>
    <lineage>
        <taxon>Eukaryota</taxon>
        <taxon>Fungi</taxon>
        <taxon>Fungi incertae sedis</taxon>
        <taxon>Chytridiomycota</taxon>
        <taxon>Chytridiomycota incertae sedis</taxon>
        <taxon>Chytridiomycetes</taxon>
        <taxon>Rhizophlyctidales</taxon>
        <taxon>Rhizophlyctidaceae</taxon>
        <taxon>Rhizophlyctis</taxon>
    </lineage>
</organism>
<proteinExistence type="predicted"/>
<dbReference type="Proteomes" id="UP001212841">
    <property type="component" value="Unassembled WGS sequence"/>
</dbReference>
<evidence type="ECO:0000256" key="6">
    <source>
        <dbReference type="ARBA" id="ARBA00023055"/>
    </source>
</evidence>
<dbReference type="GO" id="GO:0008289">
    <property type="term" value="F:lipid binding"/>
    <property type="evidence" value="ECO:0007669"/>
    <property type="project" value="UniProtKB-KW"/>
</dbReference>
<keyword evidence="2" id="KW-0813">Transport</keyword>
<keyword evidence="4" id="KW-0256">Endoplasmic reticulum</keyword>
<comment type="subcellular location">
    <subcellularLocation>
        <location evidence="1">Endoplasmic reticulum membrane</location>
    </subcellularLocation>
</comment>
<protein>
    <submittedName>
        <fullName evidence="10">ERMES complex subunit mmm1</fullName>
    </submittedName>
</protein>
<dbReference type="InterPro" id="IPR031468">
    <property type="entry name" value="SMP_LBD"/>
</dbReference>
<keyword evidence="3" id="KW-0812">Transmembrane</keyword>
<dbReference type="PROSITE" id="PS51847">
    <property type="entry name" value="SMP"/>
    <property type="match status" value="1"/>
</dbReference>
<reference evidence="10" key="1">
    <citation type="submission" date="2020-05" db="EMBL/GenBank/DDBJ databases">
        <title>Phylogenomic resolution of chytrid fungi.</title>
        <authorList>
            <person name="Stajich J.E."/>
            <person name="Amses K."/>
            <person name="Simmons R."/>
            <person name="Seto K."/>
            <person name="Myers J."/>
            <person name="Bonds A."/>
            <person name="Quandt C.A."/>
            <person name="Barry K."/>
            <person name="Liu P."/>
            <person name="Grigoriev I."/>
            <person name="Longcore J.E."/>
            <person name="James T.Y."/>
        </authorList>
    </citation>
    <scope>NUCLEOTIDE SEQUENCE</scope>
    <source>
        <strain evidence="10">JEL0318</strain>
    </source>
</reference>
<dbReference type="GO" id="GO:0032865">
    <property type="term" value="C:ERMES complex"/>
    <property type="evidence" value="ECO:0007669"/>
    <property type="project" value="TreeGrafter"/>
</dbReference>
<keyword evidence="6" id="KW-0445">Lipid transport</keyword>
<evidence type="ECO:0000259" key="9">
    <source>
        <dbReference type="PROSITE" id="PS51847"/>
    </source>
</evidence>
<dbReference type="EMBL" id="JADGJD010000439">
    <property type="protein sequence ID" value="KAJ3051056.1"/>
    <property type="molecule type" value="Genomic_DNA"/>
</dbReference>
<dbReference type="GO" id="GO:0005789">
    <property type="term" value="C:endoplasmic reticulum membrane"/>
    <property type="evidence" value="ECO:0007669"/>
    <property type="project" value="UniProtKB-SubCell"/>
</dbReference>
<feature type="domain" description="SMP-LTD" evidence="9">
    <location>
        <begin position="18"/>
        <end position="213"/>
    </location>
</feature>
<accession>A0AAD5X4U9</accession>
<keyword evidence="5" id="KW-1133">Transmembrane helix</keyword>
<evidence type="ECO:0000256" key="3">
    <source>
        <dbReference type="ARBA" id="ARBA00022692"/>
    </source>
</evidence>
<dbReference type="Pfam" id="PF10296">
    <property type="entry name" value="MMM1"/>
    <property type="match status" value="2"/>
</dbReference>
<dbReference type="AlphaFoldDB" id="A0AAD5X4U9"/>
<dbReference type="PANTHER" id="PTHR13466">
    <property type="entry name" value="TEX2 PROTEIN-RELATED"/>
    <property type="match status" value="1"/>
</dbReference>
<dbReference type="GO" id="GO:0015914">
    <property type="term" value="P:phospholipid transport"/>
    <property type="evidence" value="ECO:0007669"/>
    <property type="project" value="TreeGrafter"/>
</dbReference>
<dbReference type="CDD" id="cd21671">
    <property type="entry name" value="SMP_Mmm1"/>
    <property type="match status" value="1"/>
</dbReference>
<gene>
    <name evidence="10" type="primary">MMM1</name>
    <name evidence="10" type="ORF">HK097_007953</name>
</gene>
<evidence type="ECO:0000256" key="7">
    <source>
        <dbReference type="ARBA" id="ARBA00023121"/>
    </source>
</evidence>
<evidence type="ECO:0000256" key="4">
    <source>
        <dbReference type="ARBA" id="ARBA00022824"/>
    </source>
</evidence>
<keyword evidence="7" id="KW-0446">Lipid-binding</keyword>
<feature type="non-terminal residue" evidence="10">
    <location>
        <position position="1"/>
    </location>
</feature>
<evidence type="ECO:0000256" key="1">
    <source>
        <dbReference type="ARBA" id="ARBA00004586"/>
    </source>
</evidence>
<dbReference type="PANTHER" id="PTHR13466:SF0">
    <property type="entry name" value="SMP-LTD DOMAIN-CONTAINING PROTEIN"/>
    <property type="match status" value="1"/>
</dbReference>
<evidence type="ECO:0000256" key="8">
    <source>
        <dbReference type="ARBA" id="ARBA00023136"/>
    </source>
</evidence>